<accession>A0AAD0ZB37</accession>
<gene>
    <name evidence="1" type="ORF">C4K07_0311</name>
</gene>
<dbReference type="Proteomes" id="UP000280455">
    <property type="component" value="Chromosome"/>
</dbReference>
<organism evidence="1 2">
    <name type="scientific">Pseudomonas chlororaphis subsp. aureofaciens</name>
    <dbReference type="NCBI Taxonomy" id="587851"/>
    <lineage>
        <taxon>Bacteria</taxon>
        <taxon>Pseudomonadati</taxon>
        <taxon>Pseudomonadota</taxon>
        <taxon>Gammaproteobacteria</taxon>
        <taxon>Pseudomonadales</taxon>
        <taxon>Pseudomonadaceae</taxon>
        <taxon>Pseudomonas</taxon>
    </lineage>
</organism>
<evidence type="ECO:0000313" key="1">
    <source>
        <dbReference type="EMBL" id="AZE27127.1"/>
    </source>
</evidence>
<dbReference type="EMBL" id="CP027750">
    <property type="protein sequence ID" value="AZE27127.1"/>
    <property type="molecule type" value="Genomic_DNA"/>
</dbReference>
<reference evidence="1 2" key="1">
    <citation type="submission" date="2018-03" db="EMBL/GenBank/DDBJ databases">
        <title>Diversity of phytobeneficial traits revealed by whole-genome analysis of worldwide-isolated phenazine-producing Pseudomonas spp.</title>
        <authorList>
            <person name="Biessy A."/>
            <person name="Novinscak A."/>
            <person name="Blom J."/>
            <person name="Leger G."/>
            <person name="Thomashow L.S."/>
            <person name="Cazorla F.M."/>
            <person name="Josic D."/>
            <person name="Filion M."/>
        </authorList>
    </citation>
    <scope>NUCLEOTIDE SEQUENCE [LARGE SCALE GENOMIC DNA]</scope>
    <source>
        <strain evidence="1 2">ChPhzS24</strain>
    </source>
</reference>
<protein>
    <submittedName>
        <fullName evidence="1">Uncharacterized protein</fullName>
    </submittedName>
</protein>
<dbReference type="AlphaFoldDB" id="A0AAD0ZB37"/>
<evidence type="ECO:0000313" key="2">
    <source>
        <dbReference type="Proteomes" id="UP000280455"/>
    </source>
</evidence>
<name>A0AAD0ZB37_9PSED</name>
<sequence length="44" mass="4507">MGKGWSHEGHAPVGTGALCLALPGKTQALLAVATDGRGQVHRRT</sequence>
<proteinExistence type="predicted"/>